<dbReference type="KEGG" id="nai:NECAME_04876"/>
<evidence type="ECO:0000256" key="1">
    <source>
        <dbReference type="SAM" id="Coils"/>
    </source>
</evidence>
<evidence type="ECO:0000313" key="3">
    <source>
        <dbReference type="EMBL" id="ETN70596.1"/>
    </source>
</evidence>
<keyword evidence="2" id="KW-0812">Transmembrane</keyword>
<sequence>MSSNHSVHHFCLIRVVLGTSGVFTSFFLLNLEFKGTDDAKGERAYKLFGKLHSACMISVEAIEQNGALSRQNEELIDLIEIEKQGQFDQQLARIQADLDAIEEENMRLEKLLKERESS</sequence>
<dbReference type="OrthoDB" id="10266736at2759"/>
<dbReference type="EMBL" id="KI668926">
    <property type="protein sequence ID" value="ETN70596.1"/>
    <property type="molecule type" value="Genomic_DNA"/>
</dbReference>
<feature type="coiled-coil region" evidence="1">
    <location>
        <begin position="84"/>
        <end position="118"/>
    </location>
</feature>
<dbReference type="AlphaFoldDB" id="W2SNZ8"/>
<keyword evidence="1" id="KW-0175">Coiled coil</keyword>
<evidence type="ECO:0000313" key="4">
    <source>
        <dbReference type="Proteomes" id="UP000053676"/>
    </source>
</evidence>
<proteinExistence type="predicted"/>
<gene>
    <name evidence="3" type="ORF">NECAME_04876</name>
</gene>
<keyword evidence="2" id="KW-1133">Transmembrane helix</keyword>
<dbReference type="Proteomes" id="UP000053676">
    <property type="component" value="Unassembled WGS sequence"/>
</dbReference>
<accession>W2SNZ8</accession>
<protein>
    <submittedName>
        <fullName evidence="3">Uncharacterized protein</fullName>
    </submittedName>
</protein>
<organism evidence="3 4">
    <name type="scientific">Necator americanus</name>
    <name type="common">Human hookworm</name>
    <dbReference type="NCBI Taxonomy" id="51031"/>
    <lineage>
        <taxon>Eukaryota</taxon>
        <taxon>Metazoa</taxon>
        <taxon>Ecdysozoa</taxon>
        <taxon>Nematoda</taxon>
        <taxon>Chromadorea</taxon>
        <taxon>Rhabditida</taxon>
        <taxon>Rhabditina</taxon>
        <taxon>Rhabditomorpha</taxon>
        <taxon>Strongyloidea</taxon>
        <taxon>Ancylostomatidae</taxon>
        <taxon>Bunostominae</taxon>
        <taxon>Necator</taxon>
    </lineage>
</organism>
<dbReference type="GO" id="GO:2000060">
    <property type="term" value="P:positive regulation of ubiquitin-dependent protein catabolic process"/>
    <property type="evidence" value="ECO:0007669"/>
    <property type="project" value="TreeGrafter"/>
</dbReference>
<dbReference type="InterPro" id="IPR008530">
    <property type="entry name" value="CCDC22"/>
</dbReference>
<dbReference type="GO" id="GO:0097602">
    <property type="term" value="F:cullin family protein binding"/>
    <property type="evidence" value="ECO:0007669"/>
    <property type="project" value="TreeGrafter"/>
</dbReference>
<evidence type="ECO:0000256" key="2">
    <source>
        <dbReference type="SAM" id="Phobius"/>
    </source>
</evidence>
<keyword evidence="2" id="KW-0472">Membrane</keyword>
<feature type="transmembrane region" description="Helical" evidence="2">
    <location>
        <begin position="12"/>
        <end position="31"/>
    </location>
</feature>
<reference evidence="4" key="1">
    <citation type="journal article" date="2014" name="Nat. Genet.">
        <title>Genome of the human hookworm Necator americanus.</title>
        <authorList>
            <person name="Tang Y.T."/>
            <person name="Gao X."/>
            <person name="Rosa B.A."/>
            <person name="Abubucker S."/>
            <person name="Hallsworth-Pepin K."/>
            <person name="Martin J."/>
            <person name="Tyagi R."/>
            <person name="Heizer E."/>
            <person name="Zhang X."/>
            <person name="Bhonagiri-Palsikar V."/>
            <person name="Minx P."/>
            <person name="Warren W.C."/>
            <person name="Wang Q."/>
            <person name="Zhan B."/>
            <person name="Hotez P.J."/>
            <person name="Sternberg P.W."/>
            <person name="Dougall A."/>
            <person name="Gaze S.T."/>
            <person name="Mulvenna J."/>
            <person name="Sotillo J."/>
            <person name="Ranganathan S."/>
            <person name="Rabelo E.M."/>
            <person name="Wilson R.K."/>
            <person name="Felgner P.L."/>
            <person name="Bethony J."/>
            <person name="Hawdon J.M."/>
            <person name="Gasser R.B."/>
            <person name="Loukas A."/>
            <person name="Mitreva M."/>
        </authorList>
    </citation>
    <scope>NUCLEOTIDE SEQUENCE [LARGE SCALE GENOMIC DNA]</scope>
</reference>
<name>W2SNZ8_NECAM</name>
<keyword evidence="4" id="KW-1185">Reference proteome</keyword>
<dbReference type="PANTHER" id="PTHR15668:SF4">
    <property type="entry name" value="COILED-COIL DOMAIN-CONTAINING PROTEIN 22"/>
    <property type="match status" value="1"/>
</dbReference>
<dbReference type="PANTHER" id="PTHR15668">
    <property type="entry name" value="JM1 PROTEIN"/>
    <property type="match status" value="1"/>
</dbReference>